<dbReference type="AlphaFoldDB" id="A0A510JG32"/>
<dbReference type="InterPro" id="IPR002201">
    <property type="entry name" value="Glyco_trans_9"/>
</dbReference>
<dbReference type="RefSeq" id="WP_026745487.1">
    <property type="nucleotide sequence ID" value="NZ_AP019823.1"/>
</dbReference>
<evidence type="ECO:0000313" key="3">
    <source>
        <dbReference type="EMBL" id="BBM37371.1"/>
    </source>
</evidence>
<evidence type="ECO:0000256" key="2">
    <source>
        <dbReference type="ARBA" id="ARBA00022679"/>
    </source>
</evidence>
<dbReference type="KEGG" id="lhf:JCM16775_0046"/>
<accession>A0A510JG32</accession>
<dbReference type="GO" id="GO:0008713">
    <property type="term" value="F:ADP-heptose-lipopolysaccharide heptosyltransferase activity"/>
    <property type="evidence" value="ECO:0007669"/>
    <property type="project" value="TreeGrafter"/>
</dbReference>
<dbReference type="Pfam" id="PF01075">
    <property type="entry name" value="Glyco_transf_9"/>
    <property type="match status" value="1"/>
</dbReference>
<evidence type="ECO:0000313" key="4">
    <source>
        <dbReference type="Proteomes" id="UP000321892"/>
    </source>
</evidence>
<sequence length="340" mass="39319">MKILVIHTAFIGDIVLSTPLIQRLKDMYPKSEIDYLTLPANQSVLSNNPNLHEILLYDKKGKDRGIKGFLRVLKILKQKKYNYAVIPHRFIKSILLAKLAKIPNIVGFDVATGSFLLNKKVHYDMKKHEVERLLDLVEYKGEKIPIRIYPAKENFVKIDKILKNHGYFENQEQKLILVAPGSQRPEKIWPIEKYREVIEKLKKNKNYFIGITGSKAEKKLSLNFPNDKNVIDFRGEINLVEFGALISKANIVVGNDSSPIHIASGFEKPFVIGIFGPGKRTLGFFPWTEKSNVIEDNEFYENNIVKIPKKRHEYRKDYYKGIPLISADRVFKEIMNHLEI</sequence>
<organism evidence="3 4">
    <name type="scientific">Leptotrichia hofstadii</name>
    <dbReference type="NCBI Taxonomy" id="157688"/>
    <lineage>
        <taxon>Bacteria</taxon>
        <taxon>Fusobacteriati</taxon>
        <taxon>Fusobacteriota</taxon>
        <taxon>Fusobacteriia</taxon>
        <taxon>Fusobacteriales</taxon>
        <taxon>Leptotrichiaceae</taxon>
        <taxon>Leptotrichia</taxon>
    </lineage>
</organism>
<protein>
    <submittedName>
        <fullName evidence="3">Glycosyl transferase family protein</fullName>
    </submittedName>
</protein>
<keyword evidence="1" id="KW-0328">Glycosyltransferase</keyword>
<dbReference type="PANTHER" id="PTHR30160:SF1">
    <property type="entry name" value="LIPOPOLYSACCHARIDE 1,2-N-ACETYLGLUCOSAMINETRANSFERASE-RELATED"/>
    <property type="match status" value="1"/>
</dbReference>
<dbReference type="PANTHER" id="PTHR30160">
    <property type="entry name" value="TETRAACYLDISACCHARIDE 4'-KINASE-RELATED"/>
    <property type="match status" value="1"/>
</dbReference>
<keyword evidence="4" id="KW-1185">Reference proteome</keyword>
<dbReference type="EMBL" id="AP019823">
    <property type="protein sequence ID" value="BBM37371.1"/>
    <property type="molecule type" value="Genomic_DNA"/>
</dbReference>
<dbReference type="SUPFAM" id="SSF53756">
    <property type="entry name" value="UDP-Glycosyltransferase/glycogen phosphorylase"/>
    <property type="match status" value="1"/>
</dbReference>
<reference evidence="3 4" key="1">
    <citation type="submission" date="2019-07" db="EMBL/GenBank/DDBJ databases">
        <title>Complete Genome Sequence of Leptotrichia hofstadii Strain JCM16775.</title>
        <authorList>
            <person name="Watanabe S."/>
            <person name="Cui L."/>
        </authorList>
    </citation>
    <scope>NUCLEOTIDE SEQUENCE [LARGE SCALE GENOMIC DNA]</scope>
    <source>
        <strain evidence="3 4">JCM16775</strain>
    </source>
</reference>
<name>A0A510JG32_9FUSO</name>
<dbReference type="InterPro" id="IPR051199">
    <property type="entry name" value="LPS_LOS_Heptosyltrfase"/>
</dbReference>
<dbReference type="GO" id="GO:0009244">
    <property type="term" value="P:lipopolysaccharide core region biosynthetic process"/>
    <property type="evidence" value="ECO:0007669"/>
    <property type="project" value="TreeGrafter"/>
</dbReference>
<dbReference type="Proteomes" id="UP000321892">
    <property type="component" value="Chromosome"/>
</dbReference>
<evidence type="ECO:0000256" key="1">
    <source>
        <dbReference type="ARBA" id="ARBA00022676"/>
    </source>
</evidence>
<keyword evidence="2 3" id="KW-0808">Transferase</keyword>
<proteinExistence type="predicted"/>
<dbReference type="Gene3D" id="3.40.50.2000">
    <property type="entry name" value="Glycogen Phosphorylase B"/>
    <property type="match status" value="2"/>
</dbReference>
<dbReference type="CDD" id="cd03789">
    <property type="entry name" value="GT9_LPS_heptosyltransferase"/>
    <property type="match status" value="1"/>
</dbReference>
<dbReference type="OrthoDB" id="9797795at2"/>
<gene>
    <name evidence="3" type="ORF">JCM16775_0046</name>
</gene>
<dbReference type="GO" id="GO:0005829">
    <property type="term" value="C:cytosol"/>
    <property type="evidence" value="ECO:0007669"/>
    <property type="project" value="TreeGrafter"/>
</dbReference>